<evidence type="ECO:0000313" key="7">
    <source>
        <dbReference type="Proteomes" id="UP000037460"/>
    </source>
</evidence>
<feature type="compositionally biased region" description="Low complexity" evidence="4">
    <location>
        <begin position="22"/>
        <end position="37"/>
    </location>
</feature>
<dbReference type="PANTHER" id="PTHR24198">
    <property type="entry name" value="ANKYRIN REPEAT AND PROTEIN KINASE DOMAIN-CONTAINING PROTEIN"/>
    <property type="match status" value="1"/>
</dbReference>
<dbReference type="SMART" id="SM00248">
    <property type="entry name" value="ANK"/>
    <property type="match status" value="5"/>
</dbReference>
<comment type="caution">
    <text evidence="6">The sequence shown here is derived from an EMBL/GenBank/DDBJ whole genome shotgun (WGS) entry which is preliminary data.</text>
</comment>
<keyword evidence="2 3" id="KW-0040">ANK repeat</keyword>
<evidence type="ECO:0000256" key="1">
    <source>
        <dbReference type="ARBA" id="ARBA00022737"/>
    </source>
</evidence>
<feature type="repeat" description="ANK" evidence="3">
    <location>
        <begin position="499"/>
        <end position="531"/>
    </location>
</feature>
<dbReference type="SUPFAM" id="SSF48403">
    <property type="entry name" value="Ankyrin repeat"/>
    <property type="match status" value="1"/>
</dbReference>
<reference evidence="7" key="1">
    <citation type="journal article" date="2015" name="PLoS Genet.">
        <title>Genome Sequence and Transcriptome Analyses of Chrysochromulina tobin: Metabolic Tools for Enhanced Algal Fitness in the Prominent Order Prymnesiales (Haptophyceae).</title>
        <authorList>
            <person name="Hovde B.T."/>
            <person name="Deodato C.R."/>
            <person name="Hunsperger H.M."/>
            <person name="Ryken S.A."/>
            <person name="Yost W."/>
            <person name="Jha R.K."/>
            <person name="Patterson J."/>
            <person name="Monnat R.J. Jr."/>
            <person name="Barlow S.B."/>
            <person name="Starkenburg S.R."/>
            <person name="Cattolico R.A."/>
        </authorList>
    </citation>
    <scope>NUCLEOTIDE SEQUENCE</scope>
    <source>
        <strain evidence="7">CCMP291</strain>
    </source>
</reference>
<dbReference type="PROSITE" id="PS50297">
    <property type="entry name" value="ANK_REP_REGION"/>
    <property type="match status" value="3"/>
</dbReference>
<organism evidence="6 7">
    <name type="scientific">Chrysochromulina tobinii</name>
    <dbReference type="NCBI Taxonomy" id="1460289"/>
    <lineage>
        <taxon>Eukaryota</taxon>
        <taxon>Haptista</taxon>
        <taxon>Haptophyta</taxon>
        <taxon>Prymnesiophyceae</taxon>
        <taxon>Prymnesiales</taxon>
        <taxon>Chrysochromulinaceae</taxon>
        <taxon>Chrysochromulina</taxon>
    </lineage>
</organism>
<feature type="domain" description="GRIP" evidence="5">
    <location>
        <begin position="266"/>
        <end position="315"/>
    </location>
</feature>
<dbReference type="Pfam" id="PF12796">
    <property type="entry name" value="Ank_2"/>
    <property type="match status" value="1"/>
</dbReference>
<sequence length="727" mass="76529">MAKVTEQAAELHRERALRAERASAPSEEAASKPAAVADANATATATAAAIEEAVSAARWDERMVAASARAKLEKEHLTALEHAVSVEREAARTQAAHLARAQERRADAERQAACACLADAIGELDAGLRAVYETHREELQAVRKRAAQMLAKKDAELAKRGSGSEPTPPTASGNGGALPVQRRYASVAVGPDEDETARAVTATATLLAAQQGSGSTDALTSTFARRIGDLERTLASTREAKAALEVAREKDTQKVRVLSARMKAIEKGGGADMAYVRNVLLRWFAMTPTERGTLFPVLAAACAFTQSEIEGINRARAANAPSFASLWAPDEHGPPIFTDARRGEAPAVLAVVDAFPSLLHAKDDANGWTLLHFFSRLSLAAPVGALLKRGADPEARDRSFRSALHMAALADAQPEVALADGAVGASAAPIAEADRPKAIIATLRTLLKAGARTTARDSFGFTALHHAAHAGHTEAVLFLLSLNTEMRLPRAPLEAETNAEERPLHLAAAGGHATTVRLLLEHGAHTGKTNYLGQTPLHLACRGGDEPRALETAREIVKPEWKADLSNADSTGATPLHVAAAGGHVQMVGVLLHARGVRRTGGGRGVLLDELDKRGRAPSAVAREEGFDDVAATLEAASAAAAEREKAAEADKERALRQAFAATRLDDNPTRRAKDGRATGVHASGALGGRSMTLIGEEDPDAMEAIMEACGGGEEGMDDDTERDEPE</sequence>
<evidence type="ECO:0000256" key="3">
    <source>
        <dbReference type="PROSITE-ProRule" id="PRU00023"/>
    </source>
</evidence>
<dbReference type="PANTHER" id="PTHR24198:SF165">
    <property type="entry name" value="ANKYRIN REPEAT-CONTAINING PROTEIN-RELATED"/>
    <property type="match status" value="1"/>
</dbReference>
<dbReference type="Pfam" id="PF13637">
    <property type="entry name" value="Ank_4"/>
    <property type="match status" value="1"/>
</dbReference>
<dbReference type="PRINTS" id="PR01415">
    <property type="entry name" value="ANKYRIN"/>
</dbReference>
<evidence type="ECO:0000259" key="5">
    <source>
        <dbReference type="PROSITE" id="PS50913"/>
    </source>
</evidence>
<dbReference type="AlphaFoldDB" id="A0A0M0JB60"/>
<dbReference type="Gene3D" id="1.25.40.20">
    <property type="entry name" value="Ankyrin repeat-containing domain"/>
    <property type="match status" value="2"/>
</dbReference>
<feature type="region of interest" description="Disordered" evidence="4">
    <location>
        <begin position="1"/>
        <end position="37"/>
    </location>
</feature>
<evidence type="ECO:0000313" key="6">
    <source>
        <dbReference type="EMBL" id="KOO23811.1"/>
    </source>
</evidence>
<feature type="region of interest" description="Disordered" evidence="4">
    <location>
        <begin position="154"/>
        <end position="179"/>
    </location>
</feature>
<gene>
    <name evidence="6" type="ORF">Ctob_006624</name>
</gene>
<feature type="repeat" description="ANK" evidence="3">
    <location>
        <begin position="366"/>
        <end position="398"/>
    </location>
</feature>
<proteinExistence type="predicted"/>
<feature type="compositionally biased region" description="Basic and acidic residues" evidence="4">
    <location>
        <begin position="9"/>
        <end position="21"/>
    </location>
</feature>
<evidence type="ECO:0000256" key="2">
    <source>
        <dbReference type="ARBA" id="ARBA00023043"/>
    </source>
</evidence>
<feature type="repeat" description="ANK" evidence="3">
    <location>
        <begin position="571"/>
        <end position="592"/>
    </location>
</feature>
<protein>
    <submittedName>
        <fullName evidence="6">Ankyrin repeat protein</fullName>
    </submittedName>
</protein>
<feature type="region of interest" description="Disordered" evidence="4">
    <location>
        <begin position="664"/>
        <end position="685"/>
    </location>
</feature>
<dbReference type="PROSITE" id="PS50913">
    <property type="entry name" value="GRIP"/>
    <property type="match status" value="1"/>
</dbReference>
<dbReference type="InterPro" id="IPR036770">
    <property type="entry name" value="Ankyrin_rpt-contain_sf"/>
</dbReference>
<name>A0A0M0JB60_9EUKA</name>
<dbReference type="Proteomes" id="UP000037460">
    <property type="component" value="Unassembled WGS sequence"/>
</dbReference>
<dbReference type="InterPro" id="IPR000237">
    <property type="entry name" value="GRIP_dom"/>
</dbReference>
<evidence type="ECO:0000256" key="4">
    <source>
        <dbReference type="SAM" id="MobiDB-lite"/>
    </source>
</evidence>
<keyword evidence="7" id="KW-1185">Reference proteome</keyword>
<accession>A0A0M0JB60</accession>
<feature type="repeat" description="ANK" evidence="3">
    <location>
        <begin position="459"/>
        <end position="491"/>
    </location>
</feature>
<keyword evidence="1" id="KW-0677">Repeat</keyword>
<feature type="compositionally biased region" description="Basic and acidic residues" evidence="4">
    <location>
        <begin position="664"/>
        <end position="677"/>
    </location>
</feature>
<dbReference type="InterPro" id="IPR002110">
    <property type="entry name" value="Ankyrin_rpt"/>
</dbReference>
<dbReference type="OrthoDB" id="341259at2759"/>
<dbReference type="PROSITE" id="PS50088">
    <property type="entry name" value="ANK_REPEAT"/>
    <property type="match status" value="4"/>
</dbReference>
<dbReference type="EMBL" id="JWZX01003154">
    <property type="protein sequence ID" value="KOO23811.1"/>
    <property type="molecule type" value="Genomic_DNA"/>
</dbReference>